<name>A0A6A5WFE7_9PLEO</name>
<dbReference type="InterPro" id="IPR000008">
    <property type="entry name" value="C2_dom"/>
</dbReference>
<keyword evidence="6" id="KW-0256">Endoplasmic reticulum</keyword>
<evidence type="ECO:0000313" key="16">
    <source>
        <dbReference type="Proteomes" id="UP000799779"/>
    </source>
</evidence>
<comment type="subcellular location">
    <subcellularLocation>
        <location evidence="1">Endoplasmic reticulum membrane</location>
    </subcellularLocation>
</comment>
<dbReference type="GO" id="GO:0061817">
    <property type="term" value="P:endoplasmic reticulum-plasma membrane tethering"/>
    <property type="evidence" value="ECO:0007669"/>
    <property type="project" value="InterPro"/>
</dbReference>
<accession>A0A6A5WFE7</accession>
<reference evidence="15" key="1">
    <citation type="journal article" date="2020" name="Stud. Mycol.">
        <title>101 Dothideomycetes genomes: a test case for predicting lifestyles and emergence of pathogens.</title>
        <authorList>
            <person name="Haridas S."/>
            <person name="Albert R."/>
            <person name="Binder M."/>
            <person name="Bloem J."/>
            <person name="Labutti K."/>
            <person name="Salamov A."/>
            <person name="Andreopoulos B."/>
            <person name="Baker S."/>
            <person name="Barry K."/>
            <person name="Bills G."/>
            <person name="Bluhm B."/>
            <person name="Cannon C."/>
            <person name="Castanera R."/>
            <person name="Culley D."/>
            <person name="Daum C."/>
            <person name="Ezra D."/>
            <person name="Gonzalez J."/>
            <person name="Henrissat B."/>
            <person name="Kuo A."/>
            <person name="Liang C."/>
            <person name="Lipzen A."/>
            <person name="Lutzoni F."/>
            <person name="Magnuson J."/>
            <person name="Mondo S."/>
            <person name="Nolan M."/>
            <person name="Ohm R."/>
            <person name="Pangilinan J."/>
            <person name="Park H.-J."/>
            <person name="Ramirez L."/>
            <person name="Alfaro M."/>
            <person name="Sun H."/>
            <person name="Tritt A."/>
            <person name="Yoshinaga Y."/>
            <person name="Zwiers L.-H."/>
            <person name="Turgeon B."/>
            <person name="Goodwin S."/>
            <person name="Spatafora J."/>
            <person name="Crous P."/>
            <person name="Grigoriev I."/>
        </authorList>
    </citation>
    <scope>NUCLEOTIDE SEQUENCE</scope>
    <source>
        <strain evidence="15">CBS 123094</strain>
    </source>
</reference>
<keyword evidence="4 12" id="KW-0812">Transmembrane</keyword>
<keyword evidence="9" id="KW-0446">Lipid-binding</keyword>
<dbReference type="OrthoDB" id="419768at2759"/>
<dbReference type="PANTHER" id="PTHR47348">
    <property type="entry name" value="MEIOTICALLY UP-REGULATED GENE 190 PROTEIN"/>
    <property type="match status" value="1"/>
</dbReference>
<feature type="transmembrane region" description="Helical" evidence="12">
    <location>
        <begin position="373"/>
        <end position="391"/>
    </location>
</feature>
<evidence type="ECO:0000256" key="8">
    <source>
        <dbReference type="ARBA" id="ARBA00023055"/>
    </source>
</evidence>
<feature type="transmembrane region" description="Helical" evidence="12">
    <location>
        <begin position="202"/>
        <end position="218"/>
    </location>
</feature>
<gene>
    <name evidence="15" type="ORF">P154DRAFT_524438</name>
</gene>
<dbReference type="Gene3D" id="2.60.40.150">
    <property type="entry name" value="C2 domain"/>
    <property type="match status" value="2"/>
</dbReference>
<sequence>MAEQQQQHAPGGHYSGANPVPTVKKFIENLDKDKKERDRKLDEAAAANKTSKANGAGDAVPHKPIKMGVEGTQQTVTDPTTGKQVVIEDVSDKMMESVKNPTLSVPNANLEKDTPIKSDSSQSPEDYKHAQDVTAPPDPVAEGSTSDVPIHGEKTNILFHPTPSVSYEPMFAALEKKATILCAGILAATVLVGKIFGGRLLGLIPLGLCLSSGVFLWMKEVIRSGREVEWDSEKTRGQVATANLLPESVEWMNTLLGIVWGLINPDMFQGVADTLEDVMQASVPGIIENVRVAEINQGSNPLRILSLRALPDHHMGDLKKSIHEENKKTKDPQEAAADEEGGDFYNLEVSFAYHAEPSGKRASERARNMHMQLIFYLGIKGLFGVPLPIFVELQGLVGTIRLRMNMTPEPPFLKTLTFTLMGAPQVTAGCIPMVEKGVNILNLPLINNFVNYAIKAAASMYVAPKSMSIDMRAILQGDSVQKEVEALGVMWIRIHRAVGLSKQDRRGSSHGGSDPYITLAFSKYGKPMYCTRVITDDLNPLWEETAALLVTPELIKADENLSVELWDSDRHSADDIVGKVELSMQKMIQHPGKMYPQVSKLSGMDAGSEMPGELHWEVGYFGKPQFRPALRTDGKNKALPKELKDDPALQDDKGVINNAQDDAVMHTPPDPLWPSGICSVIVHQIVNLELENIKGSEGNRKGREYEPAKAYGEATEETGGNLPTSYCTILYNDQLVYKTRSKAVSSQPIFNAGTERFIRDWRSAIVTVTVRDSRNREHDPILGVVPLKLSDILETSSQVTRWYPLDGGIGFGRIRISLLFRSVETRLPPNMLGWDVGTFEFRSERILALNYAHTPKIKLRTGGSVGKLGRTEAHKLEEGDGYYWDLAAKDGKSNVRLPVKFRYRSPIVFEFHISGKRKADAYAVVWLQHFIDNEDQDVNIPIWQTSAPARLIQNYITEDNCAKEPGLEDLKEVGRLQFRGRFKAGTDESHAQFIVDNETRETYESWEACLTEGVRNRKVDKELPDRLQQLHAESLTEGRDILKNSNEEDKQKWLAKSGEDWSGAFGEDPKAYMDTKGRKPREPGVDEPLHDPFHPSDDERNDDDDDDDSTDSSDDLGIQDADTVGNSENVKGGTKHRTADLSPTSGGRPSTSTVGTDGTTDTSGSSMTRKDTNKQNRRTEERKQRGMMQWKPARNAKFAKDQTKIGMQKLKKKLTGGLEGRQPGVETETGS</sequence>
<feature type="compositionally biased region" description="Basic and acidic residues" evidence="11">
    <location>
        <begin position="1067"/>
        <end position="1098"/>
    </location>
</feature>
<evidence type="ECO:0000256" key="11">
    <source>
        <dbReference type="SAM" id="MobiDB-lite"/>
    </source>
</evidence>
<evidence type="ECO:0000256" key="12">
    <source>
        <dbReference type="SAM" id="Phobius"/>
    </source>
</evidence>
<feature type="compositionally biased region" description="Acidic residues" evidence="11">
    <location>
        <begin position="1099"/>
        <end position="1114"/>
    </location>
</feature>
<dbReference type="InterPro" id="IPR031468">
    <property type="entry name" value="SMP_LBD"/>
</dbReference>
<dbReference type="InterPro" id="IPR037767">
    <property type="entry name" value="C2A_Mug190-like"/>
</dbReference>
<keyword evidence="2" id="KW-0813">Transport</keyword>
<dbReference type="SUPFAM" id="SSF49562">
    <property type="entry name" value="C2 domain (Calcium/lipid-binding domain, CaLB)"/>
    <property type="match status" value="2"/>
</dbReference>
<dbReference type="PANTHER" id="PTHR47348:SF3">
    <property type="entry name" value="MEIOTICALLY UP-REGULATED GENE 190 PROTEIN"/>
    <property type="match status" value="1"/>
</dbReference>
<dbReference type="Proteomes" id="UP000799779">
    <property type="component" value="Unassembled WGS sequence"/>
</dbReference>
<dbReference type="GO" id="GO:0008289">
    <property type="term" value="F:lipid binding"/>
    <property type="evidence" value="ECO:0007669"/>
    <property type="project" value="UniProtKB-KW"/>
</dbReference>
<evidence type="ECO:0000256" key="4">
    <source>
        <dbReference type="ARBA" id="ARBA00022692"/>
    </source>
</evidence>
<feature type="region of interest" description="Disordered" evidence="11">
    <location>
        <begin position="1"/>
        <end position="84"/>
    </location>
</feature>
<feature type="compositionally biased region" description="Basic and acidic residues" evidence="11">
    <location>
        <begin position="697"/>
        <end position="707"/>
    </location>
</feature>
<keyword evidence="3" id="KW-0597">Phosphoprotein</keyword>
<evidence type="ECO:0000259" key="14">
    <source>
        <dbReference type="PROSITE" id="PS51847"/>
    </source>
</evidence>
<feature type="region of interest" description="Disordered" evidence="11">
    <location>
        <begin position="1212"/>
        <end position="1231"/>
    </location>
</feature>
<feature type="compositionally biased region" description="Polar residues" evidence="11">
    <location>
        <begin position="71"/>
        <end position="83"/>
    </location>
</feature>
<dbReference type="SMART" id="SM00239">
    <property type="entry name" value="C2"/>
    <property type="match status" value="2"/>
</dbReference>
<evidence type="ECO:0000313" key="15">
    <source>
        <dbReference type="EMBL" id="KAF1997895.1"/>
    </source>
</evidence>
<keyword evidence="5" id="KW-0677">Repeat</keyword>
<evidence type="ECO:0008006" key="17">
    <source>
        <dbReference type="Google" id="ProtNLM"/>
    </source>
</evidence>
<dbReference type="GO" id="GO:0005789">
    <property type="term" value="C:endoplasmic reticulum membrane"/>
    <property type="evidence" value="ECO:0007669"/>
    <property type="project" value="UniProtKB-SubCell"/>
</dbReference>
<dbReference type="EMBL" id="ML977608">
    <property type="protein sequence ID" value="KAF1997895.1"/>
    <property type="molecule type" value="Genomic_DNA"/>
</dbReference>
<dbReference type="PROSITE" id="PS50004">
    <property type="entry name" value="C2"/>
    <property type="match status" value="2"/>
</dbReference>
<feature type="domain" description="C2" evidence="13">
    <location>
        <begin position="659"/>
        <end position="803"/>
    </location>
</feature>
<dbReference type="CDD" id="cd04052">
    <property type="entry name" value="C2B_Tricalbin-like"/>
    <property type="match status" value="1"/>
</dbReference>
<dbReference type="InterPro" id="IPR035892">
    <property type="entry name" value="C2_domain_sf"/>
</dbReference>
<evidence type="ECO:0000256" key="10">
    <source>
        <dbReference type="ARBA" id="ARBA00023136"/>
    </source>
</evidence>
<dbReference type="CDD" id="cd21676">
    <property type="entry name" value="SMP_Mug190"/>
    <property type="match status" value="1"/>
</dbReference>
<evidence type="ECO:0000259" key="13">
    <source>
        <dbReference type="PROSITE" id="PS50004"/>
    </source>
</evidence>
<dbReference type="AlphaFoldDB" id="A0A6A5WFE7"/>
<feature type="domain" description="C2" evidence="13">
    <location>
        <begin position="470"/>
        <end position="599"/>
    </location>
</feature>
<keyword evidence="10 12" id="KW-0472">Membrane</keyword>
<evidence type="ECO:0000256" key="7">
    <source>
        <dbReference type="ARBA" id="ARBA00022989"/>
    </source>
</evidence>
<dbReference type="Pfam" id="PF00168">
    <property type="entry name" value="C2"/>
    <property type="match status" value="2"/>
</dbReference>
<feature type="compositionally biased region" description="Low complexity" evidence="11">
    <location>
        <begin position="1142"/>
        <end position="1167"/>
    </location>
</feature>
<feature type="region of interest" description="Disordered" evidence="11">
    <location>
        <begin position="1056"/>
        <end position="1199"/>
    </location>
</feature>
<evidence type="ECO:0000256" key="6">
    <source>
        <dbReference type="ARBA" id="ARBA00022824"/>
    </source>
</evidence>
<feature type="region of interest" description="Disordered" evidence="11">
    <location>
        <begin position="99"/>
        <end position="145"/>
    </location>
</feature>
<proteinExistence type="predicted"/>
<feature type="compositionally biased region" description="Basic and acidic residues" evidence="11">
    <location>
        <begin position="25"/>
        <end position="43"/>
    </location>
</feature>
<feature type="region of interest" description="Disordered" evidence="11">
    <location>
        <begin position="631"/>
        <end position="653"/>
    </location>
</feature>
<protein>
    <recommendedName>
        <fullName evidence="17">Meiotically up-regulated gene 190 protein</fullName>
    </recommendedName>
</protein>
<feature type="region of interest" description="Disordered" evidence="11">
    <location>
        <begin position="697"/>
        <end position="717"/>
    </location>
</feature>
<dbReference type="Pfam" id="PF25331">
    <property type="entry name" value="C2_Mug190_3rd"/>
    <property type="match status" value="1"/>
</dbReference>
<dbReference type="InterPro" id="IPR057349">
    <property type="entry name" value="C2_Mug190_3rd"/>
</dbReference>
<evidence type="ECO:0000256" key="9">
    <source>
        <dbReference type="ARBA" id="ARBA00023121"/>
    </source>
</evidence>
<evidence type="ECO:0000256" key="2">
    <source>
        <dbReference type="ARBA" id="ARBA00022448"/>
    </source>
</evidence>
<evidence type="ECO:0000256" key="3">
    <source>
        <dbReference type="ARBA" id="ARBA00022553"/>
    </source>
</evidence>
<evidence type="ECO:0000256" key="1">
    <source>
        <dbReference type="ARBA" id="ARBA00004586"/>
    </source>
</evidence>
<dbReference type="GO" id="GO:0006869">
    <property type="term" value="P:lipid transport"/>
    <property type="evidence" value="ECO:0007669"/>
    <property type="project" value="UniProtKB-KW"/>
</dbReference>
<keyword evidence="16" id="KW-1185">Reference proteome</keyword>
<dbReference type="Pfam" id="PF25669">
    <property type="entry name" value="SMP_MUG190-like"/>
    <property type="match status" value="1"/>
</dbReference>
<feature type="domain" description="SMP-LTD" evidence="14">
    <location>
        <begin position="245"/>
        <end position="472"/>
    </location>
</feature>
<organism evidence="15 16">
    <name type="scientific">Amniculicola lignicola CBS 123094</name>
    <dbReference type="NCBI Taxonomy" id="1392246"/>
    <lineage>
        <taxon>Eukaryota</taxon>
        <taxon>Fungi</taxon>
        <taxon>Dikarya</taxon>
        <taxon>Ascomycota</taxon>
        <taxon>Pezizomycotina</taxon>
        <taxon>Dothideomycetes</taxon>
        <taxon>Pleosporomycetidae</taxon>
        <taxon>Pleosporales</taxon>
        <taxon>Amniculicolaceae</taxon>
        <taxon>Amniculicola</taxon>
    </lineage>
</organism>
<dbReference type="CDD" id="cd04041">
    <property type="entry name" value="C2A_fungal"/>
    <property type="match status" value="1"/>
</dbReference>
<dbReference type="PROSITE" id="PS51847">
    <property type="entry name" value="SMP"/>
    <property type="match status" value="1"/>
</dbReference>
<feature type="compositionally biased region" description="Basic and acidic residues" evidence="11">
    <location>
        <begin position="1168"/>
        <end position="1184"/>
    </location>
</feature>
<dbReference type="InterPro" id="IPR037765">
    <property type="entry name" value="C2B_Tricalbin"/>
</dbReference>
<keyword evidence="8" id="KW-0445">Lipid transport</keyword>
<evidence type="ECO:0000256" key="5">
    <source>
        <dbReference type="ARBA" id="ARBA00022737"/>
    </source>
</evidence>
<keyword evidence="7 12" id="KW-1133">Transmembrane helix</keyword>